<dbReference type="PROSITE" id="PS00444">
    <property type="entry name" value="POLYPRENYL_SYNTHASE_2"/>
    <property type="match status" value="1"/>
</dbReference>
<dbReference type="GO" id="GO:0004826">
    <property type="term" value="F:phenylalanine-tRNA ligase activity"/>
    <property type="evidence" value="ECO:0007669"/>
    <property type="project" value="UniProtKB-EC"/>
</dbReference>
<dbReference type="SFLD" id="SFLDS00005">
    <property type="entry name" value="Isoprenoid_Synthase_Type_I"/>
    <property type="match status" value="1"/>
</dbReference>
<comment type="similarity">
    <text evidence="3">Belongs to the class-II aminoacyl-tRNA synthetase family. Phe-tRNA synthetase alpha subunit type 2 subfamily.</text>
</comment>
<dbReference type="Proteomes" id="UP001383192">
    <property type="component" value="Unassembled WGS sequence"/>
</dbReference>
<dbReference type="PROSITE" id="PS00723">
    <property type="entry name" value="POLYPRENYL_SYNTHASE_1"/>
    <property type="match status" value="1"/>
</dbReference>
<dbReference type="GO" id="GO:0008299">
    <property type="term" value="P:isoprenoid biosynthetic process"/>
    <property type="evidence" value="ECO:0007669"/>
    <property type="project" value="UniProtKB-KW"/>
</dbReference>
<dbReference type="GO" id="GO:0000049">
    <property type="term" value="F:tRNA binding"/>
    <property type="evidence" value="ECO:0007669"/>
    <property type="project" value="InterPro"/>
</dbReference>
<keyword evidence="11" id="KW-0067">ATP-binding</keyword>
<dbReference type="InterPro" id="IPR040725">
    <property type="entry name" value="PheRS_DBD3"/>
</dbReference>
<evidence type="ECO:0000256" key="11">
    <source>
        <dbReference type="ARBA" id="ARBA00022840"/>
    </source>
</evidence>
<evidence type="ECO:0000256" key="14">
    <source>
        <dbReference type="ARBA" id="ARBA00023146"/>
    </source>
</evidence>
<keyword evidence="8" id="KW-0808">Transferase</keyword>
<evidence type="ECO:0000313" key="23">
    <source>
        <dbReference type="Proteomes" id="UP001383192"/>
    </source>
</evidence>
<evidence type="ECO:0000256" key="6">
    <source>
        <dbReference type="ARBA" id="ARBA00022490"/>
    </source>
</evidence>
<protein>
    <recommendedName>
        <fullName evidence="5">phenylalanine--tRNA ligase</fullName>
        <ecNumber evidence="5">6.1.1.20</ecNumber>
    </recommendedName>
    <alternativeName>
        <fullName evidence="19">(2E,6E)-farnesyl diphosphate synthase</fullName>
    </alternativeName>
    <alternativeName>
        <fullName evidence="18">Dimethylallyltranstransferase</fullName>
    </alternativeName>
    <alternativeName>
        <fullName evidence="17">Farnesyl diphosphate synthase</fullName>
    </alternativeName>
    <alternativeName>
        <fullName evidence="16">Geranyltranstransferase</fullName>
    </alternativeName>
</protein>
<dbReference type="GO" id="GO:0005737">
    <property type="term" value="C:cytoplasm"/>
    <property type="evidence" value="ECO:0007669"/>
    <property type="project" value="UniProtKB-SubCell"/>
</dbReference>
<dbReference type="GO" id="GO:0004659">
    <property type="term" value="F:prenyltransferase activity"/>
    <property type="evidence" value="ECO:0007669"/>
    <property type="project" value="InterPro"/>
</dbReference>
<evidence type="ECO:0000256" key="8">
    <source>
        <dbReference type="ARBA" id="ARBA00022679"/>
    </source>
</evidence>
<dbReference type="PANTHER" id="PTHR12001:SF69">
    <property type="entry name" value="ALL TRANS-POLYPRENYL-DIPHOSPHATE SYNTHASE PDSS1"/>
    <property type="match status" value="1"/>
</dbReference>
<organism evidence="22 23">
    <name type="scientific">Paramarasmius palmivorus</name>
    <dbReference type="NCBI Taxonomy" id="297713"/>
    <lineage>
        <taxon>Eukaryota</taxon>
        <taxon>Fungi</taxon>
        <taxon>Dikarya</taxon>
        <taxon>Basidiomycota</taxon>
        <taxon>Agaricomycotina</taxon>
        <taxon>Agaricomycetes</taxon>
        <taxon>Agaricomycetidae</taxon>
        <taxon>Agaricales</taxon>
        <taxon>Marasmiineae</taxon>
        <taxon>Marasmiaceae</taxon>
        <taxon>Paramarasmius</taxon>
    </lineage>
</organism>
<evidence type="ECO:0000256" key="16">
    <source>
        <dbReference type="ARBA" id="ARBA00032380"/>
    </source>
</evidence>
<dbReference type="InterPro" id="IPR045864">
    <property type="entry name" value="aa-tRNA-synth_II/BPL/LPL"/>
</dbReference>
<comment type="subcellular location">
    <subcellularLocation>
        <location evidence="2">Cytoplasm</location>
    </subcellularLocation>
</comment>
<dbReference type="Gene3D" id="3.30.930.10">
    <property type="entry name" value="Bira Bifunctional Protein, Domain 2"/>
    <property type="match status" value="1"/>
</dbReference>
<dbReference type="GO" id="GO:0006412">
    <property type="term" value="P:translation"/>
    <property type="evidence" value="ECO:0007669"/>
    <property type="project" value="UniProtKB-KW"/>
</dbReference>
<feature type="region of interest" description="Disordered" evidence="20">
    <location>
        <begin position="792"/>
        <end position="812"/>
    </location>
</feature>
<dbReference type="Pfam" id="PF18553">
    <property type="entry name" value="PheRS_DBD3"/>
    <property type="match status" value="1"/>
</dbReference>
<evidence type="ECO:0000256" key="19">
    <source>
        <dbReference type="ARBA" id="ARBA00032873"/>
    </source>
</evidence>
<dbReference type="FunFam" id="1.10.10.2330:FF:000002">
    <property type="entry name" value="Phenylalanyl-tRNA synthetase alpha chain"/>
    <property type="match status" value="1"/>
</dbReference>
<dbReference type="GO" id="GO:0006744">
    <property type="term" value="P:ubiquinone biosynthetic process"/>
    <property type="evidence" value="ECO:0007669"/>
    <property type="project" value="TreeGrafter"/>
</dbReference>
<dbReference type="Gene3D" id="3.30.1370.240">
    <property type="match status" value="1"/>
</dbReference>
<evidence type="ECO:0000256" key="5">
    <source>
        <dbReference type="ARBA" id="ARBA00012814"/>
    </source>
</evidence>
<evidence type="ECO:0000256" key="12">
    <source>
        <dbReference type="ARBA" id="ARBA00022842"/>
    </source>
</evidence>
<keyword evidence="10" id="KW-0547">Nucleotide-binding</keyword>
<sequence>MRRWTSTRSILRSSPLSRRLNTSSKRPDPFSLVAPELSRVRESLVHLLGSAHPALDDIAKYYFLRPSKQLRPLIVLLFAQATNGLGKNWPLKLWASECQGAGGCVDELDKPLSRPDVLNDWNPSIPNHTALFSSAFQFHAPQPHVQSPQFPESLSSDFKPSLTSPVFILPTQIRLAQIVEMIHAASLLHDDVIDESPLRRGSASAPVAFGKKLSVLGGNFILGRASAALARLGDPESVELIASVVANLVEGEILQMQEVHGEELNLPPTPQVVKNAWTTYLQKTYMKTASLMAKGARAATCLGGSTEGEIYREVAYAYGRNLGIAFQLVDDILDYEAVEDTLGKPGGADLQLGLATGPALYAWEEHAEMGPLIQRKFSNPGDVETARDYVRKSSGVERTRQLAVEYANQAKNVLQPLPDSDAKGALEALTDRSTMSESLQKLILDTLDSQSTIKDTRTLTIPGESEPATSHDAQITILGALNSLLSREMITYETHDVFSYALTPEGSQIAKEGSHEARVWAALPVKGQGKPVTPVELKKQVGDETAKVGQGRAFKNGWIGKEGDGLVKVADSIKDTTKLELQEIESTGDLKAGEKVLADLRKRKLVVQRKGQWFTVHKGPNFSTSTAKPETDLTADMLTSGAWKTSTFKKYNFEAEGIPPSGGALHQLLKVREEIRSIFMEMGFAEMPTSSFVESAFWCFDALFVPQQHPARDLQDTFYISDPPASLDPEKSYYERVATVHEHGGYGSIGHRAPWSHEETKKLLLRTHTTASSAHMLYKLAARCRGEEVEGDEKEFTHGARPTTAHGDAKSDDGFRPAKLFSIDRVFRNETMDATHLAEFHQVEGVVADRNLTLADLIGFMRVFFSKMGIEQVRFKPAYNPYTEPSLEIFAFHPMLHKWVEVGNSGMFRPEMLEPMGFPKDVRVHGWGLSLERPTMIRYGINNIRTLLGHKVSIESVENSPAVMF</sequence>
<dbReference type="EMBL" id="JAYKXP010000003">
    <property type="protein sequence ID" value="KAK7060505.1"/>
    <property type="molecule type" value="Genomic_DNA"/>
</dbReference>
<keyword evidence="12" id="KW-0460">Magnesium</keyword>
<dbReference type="GO" id="GO:0043039">
    <property type="term" value="P:tRNA aminoacylation"/>
    <property type="evidence" value="ECO:0007669"/>
    <property type="project" value="InterPro"/>
</dbReference>
<gene>
    <name evidence="22" type="primary">FRS2</name>
    <name evidence="22" type="ORF">VNI00_001270</name>
</gene>
<evidence type="ECO:0000259" key="21">
    <source>
        <dbReference type="PROSITE" id="PS50862"/>
    </source>
</evidence>
<feature type="domain" description="Aminoacyl-transfer RNA synthetases class-II family profile" evidence="21">
    <location>
        <begin position="670"/>
        <end position="961"/>
    </location>
</feature>
<reference evidence="22 23" key="1">
    <citation type="submission" date="2024-01" db="EMBL/GenBank/DDBJ databases">
        <title>A draft genome for a cacao thread blight-causing isolate of Paramarasmius palmivorus.</title>
        <authorList>
            <person name="Baruah I.K."/>
            <person name="Bukari Y."/>
            <person name="Amoako-Attah I."/>
            <person name="Meinhardt L.W."/>
            <person name="Bailey B.A."/>
            <person name="Cohen S.P."/>
        </authorList>
    </citation>
    <scope>NUCLEOTIDE SEQUENCE [LARGE SCALE GENOMIC DNA]</scope>
    <source>
        <strain evidence="22 23">GH-12</strain>
    </source>
</reference>
<dbReference type="EC" id="6.1.1.20" evidence="5"/>
<keyword evidence="15" id="KW-0414">Isoprene biosynthesis</keyword>
<comment type="similarity">
    <text evidence="4">Belongs to the FPP/GGPP synthase family.</text>
</comment>
<evidence type="ECO:0000256" key="17">
    <source>
        <dbReference type="ARBA" id="ARBA00032424"/>
    </source>
</evidence>
<keyword evidence="23" id="KW-1185">Reference proteome</keyword>
<dbReference type="Gene3D" id="1.10.10.2320">
    <property type="match status" value="1"/>
</dbReference>
<dbReference type="SUPFAM" id="SSF48576">
    <property type="entry name" value="Terpenoid synthases"/>
    <property type="match status" value="1"/>
</dbReference>
<dbReference type="InterPro" id="IPR000092">
    <property type="entry name" value="Polyprenyl_synt"/>
</dbReference>
<comment type="cofactor">
    <cofactor evidence="1">
        <name>Mg(2+)</name>
        <dbReference type="ChEBI" id="CHEBI:18420"/>
    </cofactor>
</comment>
<keyword evidence="7 22" id="KW-0436">Ligase</keyword>
<dbReference type="PANTHER" id="PTHR12001">
    <property type="entry name" value="GERANYLGERANYL PYROPHOSPHATE SYNTHASE"/>
    <property type="match status" value="1"/>
</dbReference>
<dbReference type="NCBIfam" id="NF003210">
    <property type="entry name" value="PRK04172.1"/>
    <property type="match status" value="1"/>
</dbReference>
<evidence type="ECO:0000256" key="10">
    <source>
        <dbReference type="ARBA" id="ARBA00022741"/>
    </source>
</evidence>
<dbReference type="CDD" id="cd00685">
    <property type="entry name" value="Trans_IPPS_HT"/>
    <property type="match status" value="1"/>
</dbReference>
<dbReference type="GO" id="GO:0046872">
    <property type="term" value="F:metal ion binding"/>
    <property type="evidence" value="ECO:0007669"/>
    <property type="project" value="UniProtKB-KW"/>
</dbReference>
<dbReference type="Gene3D" id="1.10.600.10">
    <property type="entry name" value="Farnesyl Diphosphate Synthase"/>
    <property type="match status" value="1"/>
</dbReference>
<keyword evidence="14" id="KW-0030">Aminoacyl-tRNA synthetase</keyword>
<dbReference type="GO" id="GO:1990234">
    <property type="term" value="C:transferase complex"/>
    <property type="evidence" value="ECO:0007669"/>
    <property type="project" value="TreeGrafter"/>
</dbReference>
<dbReference type="InterPro" id="IPR006195">
    <property type="entry name" value="aa-tRNA-synth_II"/>
</dbReference>
<dbReference type="GO" id="GO:0005524">
    <property type="term" value="F:ATP binding"/>
    <property type="evidence" value="ECO:0007669"/>
    <property type="project" value="UniProtKB-KW"/>
</dbReference>
<evidence type="ECO:0000256" key="1">
    <source>
        <dbReference type="ARBA" id="ARBA00001946"/>
    </source>
</evidence>
<dbReference type="AlphaFoldDB" id="A0AAW0E7Y8"/>
<dbReference type="PROSITE" id="PS50862">
    <property type="entry name" value="AA_TRNA_LIGASE_II"/>
    <property type="match status" value="1"/>
</dbReference>
<dbReference type="FunFam" id="1.10.10.2320:FF:000001">
    <property type="entry name" value="phenylalanine--tRNA ligase alpha subunit"/>
    <property type="match status" value="1"/>
</dbReference>
<evidence type="ECO:0000256" key="9">
    <source>
        <dbReference type="ARBA" id="ARBA00022723"/>
    </source>
</evidence>
<dbReference type="Pfam" id="PF00348">
    <property type="entry name" value="polyprenyl_synt"/>
    <property type="match status" value="1"/>
</dbReference>
<evidence type="ECO:0000256" key="7">
    <source>
        <dbReference type="ARBA" id="ARBA00022598"/>
    </source>
</evidence>
<evidence type="ECO:0000256" key="4">
    <source>
        <dbReference type="ARBA" id="ARBA00006706"/>
    </source>
</evidence>
<comment type="caution">
    <text evidence="22">The sequence shown here is derived from an EMBL/GenBank/DDBJ whole genome shotgun (WGS) entry which is preliminary data.</text>
</comment>
<dbReference type="InterPro" id="IPR033749">
    <property type="entry name" value="Polyprenyl_synt_CS"/>
</dbReference>
<evidence type="ECO:0000256" key="18">
    <source>
        <dbReference type="ARBA" id="ARBA00032448"/>
    </source>
</evidence>
<proteinExistence type="inferred from homology"/>
<evidence type="ECO:0000256" key="15">
    <source>
        <dbReference type="ARBA" id="ARBA00023229"/>
    </source>
</evidence>
<accession>A0AAW0E7Y8</accession>
<dbReference type="Gene3D" id="1.10.10.2330">
    <property type="match status" value="1"/>
</dbReference>
<dbReference type="InterPro" id="IPR008949">
    <property type="entry name" value="Isoprenoid_synthase_dom_sf"/>
</dbReference>
<keyword evidence="13" id="KW-0648">Protein biosynthesis</keyword>
<evidence type="ECO:0000256" key="2">
    <source>
        <dbReference type="ARBA" id="ARBA00004496"/>
    </source>
</evidence>
<name>A0AAW0E7Y8_9AGAR</name>
<evidence type="ECO:0000256" key="13">
    <source>
        <dbReference type="ARBA" id="ARBA00022917"/>
    </source>
</evidence>
<dbReference type="SUPFAM" id="SSF55681">
    <property type="entry name" value="Class II aaRS and biotin synthetases"/>
    <property type="match status" value="1"/>
</dbReference>
<dbReference type="CDD" id="cd00496">
    <property type="entry name" value="PheRS_alpha_core"/>
    <property type="match status" value="1"/>
</dbReference>
<evidence type="ECO:0000256" key="20">
    <source>
        <dbReference type="SAM" id="MobiDB-lite"/>
    </source>
</evidence>
<evidence type="ECO:0000313" key="22">
    <source>
        <dbReference type="EMBL" id="KAK7060505.1"/>
    </source>
</evidence>
<evidence type="ECO:0000256" key="3">
    <source>
        <dbReference type="ARBA" id="ARBA00006703"/>
    </source>
</evidence>
<keyword evidence="9" id="KW-0479">Metal-binding</keyword>
<keyword evidence="6" id="KW-0963">Cytoplasm</keyword>
<dbReference type="Pfam" id="PF01409">
    <property type="entry name" value="tRNA-synt_2d"/>
    <property type="match status" value="1"/>
</dbReference>
<dbReference type="InterPro" id="IPR002319">
    <property type="entry name" value="Phenylalanyl-tRNA_Synthase"/>
</dbReference>